<feature type="region of interest" description="Disordered" evidence="1">
    <location>
        <begin position="100"/>
        <end position="137"/>
    </location>
</feature>
<feature type="domain" description="BTB" evidence="2">
    <location>
        <begin position="14"/>
        <end position="87"/>
    </location>
</feature>
<evidence type="ECO:0000259" key="2">
    <source>
        <dbReference type="PROSITE" id="PS50097"/>
    </source>
</evidence>
<evidence type="ECO:0000313" key="3">
    <source>
        <dbReference type="EMBL" id="KAL1633424.1"/>
    </source>
</evidence>
<dbReference type="Proteomes" id="UP001521184">
    <property type="component" value="Unassembled WGS sequence"/>
</dbReference>
<feature type="compositionally biased region" description="Acidic residues" evidence="1">
    <location>
        <begin position="106"/>
        <end position="116"/>
    </location>
</feature>
<evidence type="ECO:0000256" key="1">
    <source>
        <dbReference type="SAM" id="MobiDB-lite"/>
    </source>
</evidence>
<proteinExistence type="predicted"/>
<comment type="caution">
    <text evidence="3">The sequence shown here is derived from an EMBL/GenBank/DDBJ whole genome shotgun (WGS) entry which is preliminary data.</text>
</comment>
<evidence type="ECO:0000313" key="4">
    <source>
        <dbReference type="Proteomes" id="UP001521184"/>
    </source>
</evidence>
<dbReference type="SUPFAM" id="SSF54695">
    <property type="entry name" value="POZ domain"/>
    <property type="match status" value="1"/>
</dbReference>
<keyword evidence="4" id="KW-1185">Reference proteome</keyword>
<gene>
    <name evidence="3" type="ORF">SLS58_011084</name>
</gene>
<dbReference type="PANTHER" id="PTHR47843:SF5">
    <property type="entry name" value="BTB_POZ DOMAIN PROTEIN"/>
    <property type="match status" value="1"/>
</dbReference>
<name>A0ABR3T1J2_9PEZI</name>
<protein>
    <recommendedName>
        <fullName evidence="2">BTB domain-containing protein</fullName>
    </recommendedName>
</protein>
<dbReference type="PROSITE" id="PS50097">
    <property type="entry name" value="BTB"/>
    <property type="match status" value="1"/>
</dbReference>
<sequence>MGDTGSCMEARLSKGLTLHMGVQHNGEELKVHKAVVCAQSRFFHTACKPESPFKEARTGLIELTEDDPVAVNGMVDYLYTRQYDCEQAMKDHFCRKITDGSKSDGDAEDNGNDEDTGGSGGKEEEGDENDSDSYTDSDLDEQQHWLMTFHLKCFVLADKYEIPYMAQYAFKRIRNAMMNKEPDVNLYYLREDFPDAIKFIYDNTLPSSCSARPLRDYLLDICREHLATLFMNPRFQTVLDPVDDFWKELARAQASIPQAAPHGPTWVKCPACKCLLPALLWPAGHDKEATEILECMHCIGRKTFFTHLGWREHALLPPDSQIDGNGVRNRKLVVEDAMRKRVQVLAAEKELEMEREKAAKRKRTA</sequence>
<reference evidence="3 4" key="1">
    <citation type="journal article" date="2023" name="Plant Dis.">
        <title>First Report of Diplodia intermedia Causing Canker and Dieback Diseases on Apple Trees in Canada.</title>
        <authorList>
            <person name="Ellouze W."/>
            <person name="Ilyukhin E."/>
            <person name="Sulman M."/>
            <person name="Ali S."/>
        </authorList>
    </citation>
    <scope>NUCLEOTIDE SEQUENCE [LARGE SCALE GENOMIC DNA]</scope>
    <source>
        <strain evidence="3 4">M45-28</strain>
    </source>
</reference>
<dbReference type="InterPro" id="IPR011333">
    <property type="entry name" value="SKP1/BTB/POZ_sf"/>
</dbReference>
<dbReference type="InterPro" id="IPR000210">
    <property type="entry name" value="BTB/POZ_dom"/>
</dbReference>
<dbReference type="CDD" id="cd18186">
    <property type="entry name" value="BTB_POZ_ZBTB_KLHL-like"/>
    <property type="match status" value="1"/>
</dbReference>
<dbReference type="PANTHER" id="PTHR47843">
    <property type="entry name" value="BTB DOMAIN-CONTAINING PROTEIN-RELATED"/>
    <property type="match status" value="1"/>
</dbReference>
<feature type="compositionally biased region" description="Acidic residues" evidence="1">
    <location>
        <begin position="124"/>
        <end position="137"/>
    </location>
</feature>
<dbReference type="Gene3D" id="3.30.710.10">
    <property type="entry name" value="Potassium Channel Kv1.1, Chain A"/>
    <property type="match status" value="1"/>
</dbReference>
<accession>A0ABR3T1J2</accession>
<organism evidence="3 4">
    <name type="scientific">Diplodia intermedia</name>
    <dbReference type="NCBI Taxonomy" id="856260"/>
    <lineage>
        <taxon>Eukaryota</taxon>
        <taxon>Fungi</taxon>
        <taxon>Dikarya</taxon>
        <taxon>Ascomycota</taxon>
        <taxon>Pezizomycotina</taxon>
        <taxon>Dothideomycetes</taxon>
        <taxon>Dothideomycetes incertae sedis</taxon>
        <taxon>Botryosphaeriales</taxon>
        <taxon>Botryosphaeriaceae</taxon>
        <taxon>Diplodia</taxon>
    </lineage>
</organism>
<dbReference type="EMBL" id="JAKEKT020000155">
    <property type="protein sequence ID" value="KAL1633424.1"/>
    <property type="molecule type" value="Genomic_DNA"/>
</dbReference>
<dbReference type="Pfam" id="PF00651">
    <property type="entry name" value="BTB"/>
    <property type="match status" value="1"/>
</dbReference>